<dbReference type="Proteomes" id="UP000664417">
    <property type="component" value="Unassembled WGS sequence"/>
</dbReference>
<sequence length="346" mass="40303">MMFWDPNGLETYSFTYISIKGEGDKVIYIEEDEIDNMINNKPFRYRVSTPALLPNFSFMRTQRLHRSIKVSDKWEALKFARFELGATAFGGEYRPKITIPDWFPVINNKFPASYIENIGWTVVGRTREYDFSGLFHPAADNYAVFLSGSAPEEPGSSHRFLRAVDFDPEWLMRDPKISKAHDENLKNFIQELWRLKNKNGLTGKNFIELSESPVLYEEGWSTEPFFWAAGSSNLRSKAYLNVSVTKKGILAKGYILNLWHDIYDWEPMYDSEGNRIEKSTLVPMTGKYLHQRHEIDDSAWRKLQCVSECKAAPFRMKSLWRENLTIFLGRNGEIEITIHDNFITKD</sequence>
<name>A0A8J7U6D7_9BACT</name>
<gene>
    <name evidence="1" type="ORF">J3U88_33970</name>
</gene>
<keyword evidence="2" id="KW-1185">Reference proteome</keyword>
<evidence type="ECO:0000313" key="2">
    <source>
        <dbReference type="Proteomes" id="UP000664417"/>
    </source>
</evidence>
<accession>A0A8J7U6D7</accession>
<dbReference type="AlphaFoldDB" id="A0A8J7U6D7"/>
<proteinExistence type="predicted"/>
<reference evidence="1" key="1">
    <citation type="submission" date="2021-03" db="EMBL/GenBank/DDBJ databases">
        <authorList>
            <person name="Wang G."/>
        </authorList>
    </citation>
    <scope>NUCLEOTIDE SEQUENCE</scope>
    <source>
        <strain evidence="1">KCTC 12899</strain>
    </source>
</reference>
<evidence type="ECO:0000313" key="1">
    <source>
        <dbReference type="EMBL" id="MBO1323523.1"/>
    </source>
</evidence>
<dbReference type="RefSeq" id="WP_207863673.1">
    <property type="nucleotide sequence ID" value="NZ_JAFREP010000091.1"/>
</dbReference>
<comment type="caution">
    <text evidence="1">The sequence shown here is derived from an EMBL/GenBank/DDBJ whole genome shotgun (WGS) entry which is preliminary data.</text>
</comment>
<organism evidence="1 2">
    <name type="scientific">Acanthopleuribacter pedis</name>
    <dbReference type="NCBI Taxonomy" id="442870"/>
    <lineage>
        <taxon>Bacteria</taxon>
        <taxon>Pseudomonadati</taxon>
        <taxon>Acidobacteriota</taxon>
        <taxon>Holophagae</taxon>
        <taxon>Acanthopleuribacterales</taxon>
        <taxon>Acanthopleuribacteraceae</taxon>
        <taxon>Acanthopleuribacter</taxon>
    </lineage>
</organism>
<dbReference type="EMBL" id="JAFREP010000091">
    <property type="protein sequence ID" value="MBO1323523.1"/>
    <property type="molecule type" value="Genomic_DNA"/>
</dbReference>
<protein>
    <submittedName>
        <fullName evidence="1">Uncharacterized protein</fullName>
    </submittedName>
</protein>